<organism evidence="3 4">
    <name type="scientific">Ganoderma sinense ZZ0214-1</name>
    <dbReference type="NCBI Taxonomy" id="1077348"/>
    <lineage>
        <taxon>Eukaryota</taxon>
        <taxon>Fungi</taxon>
        <taxon>Dikarya</taxon>
        <taxon>Basidiomycota</taxon>
        <taxon>Agaricomycotina</taxon>
        <taxon>Agaricomycetes</taxon>
        <taxon>Polyporales</taxon>
        <taxon>Polyporaceae</taxon>
        <taxon>Ganoderma</taxon>
    </lineage>
</organism>
<gene>
    <name evidence="3" type="ORF">GSI_10418</name>
</gene>
<dbReference type="OrthoDB" id="1046782at2759"/>
<evidence type="ECO:0000256" key="2">
    <source>
        <dbReference type="SAM" id="SignalP"/>
    </source>
</evidence>
<reference evidence="3 4" key="1">
    <citation type="journal article" date="2015" name="Sci. Rep.">
        <title>Chromosome-level genome map provides insights into diverse defense mechanisms in the medicinal fungus Ganoderma sinense.</title>
        <authorList>
            <person name="Zhu Y."/>
            <person name="Xu J."/>
            <person name="Sun C."/>
            <person name="Zhou S."/>
            <person name="Xu H."/>
            <person name="Nelson D.R."/>
            <person name="Qian J."/>
            <person name="Song J."/>
            <person name="Luo H."/>
            <person name="Xiang L."/>
            <person name="Li Y."/>
            <person name="Xu Z."/>
            <person name="Ji A."/>
            <person name="Wang L."/>
            <person name="Lu S."/>
            <person name="Hayward A."/>
            <person name="Sun W."/>
            <person name="Li X."/>
            <person name="Schwartz D.C."/>
            <person name="Wang Y."/>
            <person name="Chen S."/>
        </authorList>
    </citation>
    <scope>NUCLEOTIDE SEQUENCE [LARGE SCALE GENOMIC DNA]</scope>
    <source>
        <strain evidence="3 4">ZZ0214-1</strain>
    </source>
</reference>
<feature type="region of interest" description="Disordered" evidence="1">
    <location>
        <begin position="73"/>
        <end position="132"/>
    </location>
</feature>
<name>A0A2G8S0I4_9APHY</name>
<feature type="compositionally biased region" description="Low complexity" evidence="1">
    <location>
        <begin position="75"/>
        <end position="95"/>
    </location>
</feature>
<keyword evidence="2" id="KW-0732">Signal</keyword>
<accession>A0A2G8S0I4</accession>
<evidence type="ECO:0000313" key="4">
    <source>
        <dbReference type="Proteomes" id="UP000230002"/>
    </source>
</evidence>
<evidence type="ECO:0000313" key="3">
    <source>
        <dbReference type="EMBL" id="PIL27271.1"/>
    </source>
</evidence>
<dbReference type="InterPro" id="IPR005197">
    <property type="entry name" value="Glyco_hydro_71"/>
</dbReference>
<dbReference type="Gene3D" id="3.20.20.80">
    <property type="entry name" value="Glycosidases"/>
    <property type="match status" value="1"/>
</dbReference>
<dbReference type="CDD" id="cd11577">
    <property type="entry name" value="GH71"/>
    <property type="match status" value="1"/>
</dbReference>
<dbReference type="Proteomes" id="UP000230002">
    <property type="component" value="Unassembled WGS sequence"/>
</dbReference>
<proteinExistence type="predicted"/>
<sequence>MPAAICEPPRPAGRPSLKILVVLSILLGILAGQGSLPVALAQTQTANDSAVDKWLHELYSVFGIGPGGSRTLVPASTSTSTASASSITQAQNQTQKAPSQGQGGGGSRAAHGANPGGPASSTNGTSTGDSGRGHGRAVFANFVVRNAEKYTVDCWIEGIKLAVSARFDALALSVGNEPWEAGQVANAFRAASKVNNADEAGTVCAAPGSKSAFKLFLSFNMTSLPCSSAQGIDTLQHYIRTYANHTDYFRFNNRMLVSTFAGEECRFGERSLDEGWKQVLRPKLADGSAVPDVWFIPAFFAPPHTLSNLSTIDGLFNWNSAWPGGRSPVAFHADRVYLSELGNKTYVAAISLWSWARRDRNHDDASATCGTEGRSFGDRWETLINNRANVSLVEVVTWGDDFGGMGEGPSAGQLSPSHGEKSPEPRSLSRSDSIRGQKHPGKGILEQVVPLMRYYIEAFKSGSYPSVARDEVFLWVQAHPRRGNCSGSMQETGRGPRGREWIQDCVSAYALLSEPGNATLTCGPSTNTTAAVSCGLSKLGLALHDSECCKVDATLIRNSTSSKTVEQ</sequence>
<dbReference type="Pfam" id="PF03659">
    <property type="entry name" value="Glyco_hydro_71"/>
    <property type="match status" value="1"/>
</dbReference>
<dbReference type="GO" id="GO:0051118">
    <property type="term" value="F:glucan endo-1,3-alpha-glucosidase activity"/>
    <property type="evidence" value="ECO:0007669"/>
    <property type="project" value="InterPro"/>
</dbReference>
<keyword evidence="4" id="KW-1185">Reference proteome</keyword>
<dbReference type="STRING" id="1077348.A0A2G8S0I4"/>
<feature type="compositionally biased region" description="Low complexity" evidence="1">
    <location>
        <begin position="120"/>
        <end position="129"/>
    </location>
</feature>
<feature type="region of interest" description="Disordered" evidence="1">
    <location>
        <begin position="406"/>
        <end position="441"/>
    </location>
</feature>
<feature type="chain" id="PRO_5013802473" evidence="2">
    <location>
        <begin position="32"/>
        <end position="567"/>
    </location>
</feature>
<dbReference type="AlphaFoldDB" id="A0A2G8S0I4"/>
<protein>
    <submittedName>
        <fullName evidence="3">Uncharacterized protein</fullName>
    </submittedName>
</protein>
<evidence type="ECO:0000256" key="1">
    <source>
        <dbReference type="SAM" id="MobiDB-lite"/>
    </source>
</evidence>
<feature type="compositionally biased region" description="Basic and acidic residues" evidence="1">
    <location>
        <begin position="418"/>
        <end position="435"/>
    </location>
</feature>
<comment type="caution">
    <text evidence="3">The sequence shown here is derived from an EMBL/GenBank/DDBJ whole genome shotgun (WGS) entry which is preliminary data.</text>
</comment>
<dbReference type="EMBL" id="AYKW01000034">
    <property type="protein sequence ID" value="PIL27271.1"/>
    <property type="molecule type" value="Genomic_DNA"/>
</dbReference>
<feature type="signal peptide" evidence="2">
    <location>
        <begin position="1"/>
        <end position="31"/>
    </location>
</feature>